<protein>
    <submittedName>
        <fullName evidence="6">Salicylate carboxymethyltransferase-like</fullName>
    </submittedName>
</protein>
<evidence type="ECO:0000256" key="4">
    <source>
        <dbReference type="ARBA" id="ARBA00022842"/>
    </source>
</evidence>
<dbReference type="Gene3D" id="3.40.50.150">
    <property type="entry name" value="Vaccinia Virus protein VP39"/>
    <property type="match status" value="1"/>
</dbReference>
<evidence type="ECO:0000256" key="2">
    <source>
        <dbReference type="ARBA" id="ARBA00022679"/>
    </source>
</evidence>
<keyword evidence="5" id="KW-1185">Reference proteome</keyword>
<name>A0ABM3GXQ8_9MYRT</name>
<sequence>MGGRMVLTLLGRRSDDPSSKECCSIWELLAITLNDMVSEGLIEEEKLDSFNIPQYTPSPKEVRLEVQKQGSFSIDCLEVFGVNWSEIDSDFDPNVVSEDGGYHLSRCIRAVAEPLVVHHFGEEIIDEVFKRYKAQLAAHMSTENPTFVNVVISLKKIA</sequence>
<keyword evidence="2" id="KW-0808">Transferase</keyword>
<reference evidence="6" key="2">
    <citation type="submission" date="2025-08" db="UniProtKB">
        <authorList>
            <consortium name="RefSeq"/>
        </authorList>
    </citation>
    <scope>IDENTIFICATION</scope>
    <source>
        <tissue evidence="6">Leaf</tissue>
    </source>
</reference>
<organism evidence="5 6">
    <name type="scientific">Rhodamnia argentea</name>
    <dbReference type="NCBI Taxonomy" id="178133"/>
    <lineage>
        <taxon>Eukaryota</taxon>
        <taxon>Viridiplantae</taxon>
        <taxon>Streptophyta</taxon>
        <taxon>Embryophyta</taxon>
        <taxon>Tracheophyta</taxon>
        <taxon>Spermatophyta</taxon>
        <taxon>Magnoliopsida</taxon>
        <taxon>eudicotyledons</taxon>
        <taxon>Gunneridae</taxon>
        <taxon>Pentapetalae</taxon>
        <taxon>rosids</taxon>
        <taxon>malvids</taxon>
        <taxon>Myrtales</taxon>
        <taxon>Myrtaceae</taxon>
        <taxon>Myrtoideae</taxon>
        <taxon>Myrteae</taxon>
        <taxon>Australasian group</taxon>
        <taxon>Rhodamnia</taxon>
    </lineage>
</organism>
<dbReference type="InterPro" id="IPR042086">
    <property type="entry name" value="MeTrfase_capping"/>
</dbReference>
<keyword evidence="3" id="KW-0479">Metal-binding</keyword>
<keyword evidence="4" id="KW-0460">Magnesium</keyword>
<keyword evidence="1" id="KW-0489">Methyltransferase</keyword>
<dbReference type="Gene3D" id="1.10.1200.270">
    <property type="entry name" value="Methyltransferase, alpha-helical capping domain"/>
    <property type="match status" value="1"/>
</dbReference>
<dbReference type="PANTHER" id="PTHR31009">
    <property type="entry name" value="S-ADENOSYL-L-METHIONINE:CARBOXYL METHYLTRANSFERASE FAMILY PROTEIN"/>
    <property type="match status" value="1"/>
</dbReference>
<dbReference type="Pfam" id="PF03492">
    <property type="entry name" value="Methyltransf_7"/>
    <property type="match status" value="1"/>
</dbReference>
<evidence type="ECO:0000313" key="5">
    <source>
        <dbReference type="Proteomes" id="UP000827889"/>
    </source>
</evidence>
<evidence type="ECO:0000256" key="1">
    <source>
        <dbReference type="ARBA" id="ARBA00022603"/>
    </source>
</evidence>
<accession>A0ABM3GXQ8</accession>
<proteinExistence type="predicted"/>
<reference evidence="5" key="1">
    <citation type="submission" date="2025-05" db="UniProtKB">
        <authorList>
            <consortium name="RefSeq"/>
        </authorList>
    </citation>
    <scope>NUCLEOTIDE SEQUENCE [LARGE SCALE GENOMIC DNA]</scope>
</reference>
<dbReference type="GeneID" id="115738931"/>
<dbReference type="InterPro" id="IPR005299">
    <property type="entry name" value="MeTrfase_7"/>
</dbReference>
<evidence type="ECO:0000256" key="3">
    <source>
        <dbReference type="ARBA" id="ARBA00022723"/>
    </source>
</evidence>
<dbReference type="InterPro" id="IPR029063">
    <property type="entry name" value="SAM-dependent_MTases_sf"/>
</dbReference>
<dbReference type="SUPFAM" id="SSF53335">
    <property type="entry name" value="S-adenosyl-L-methionine-dependent methyltransferases"/>
    <property type="match status" value="1"/>
</dbReference>
<dbReference type="Proteomes" id="UP000827889">
    <property type="component" value="Chromosome 1"/>
</dbReference>
<evidence type="ECO:0000313" key="6">
    <source>
        <dbReference type="RefSeq" id="XP_048129079.1"/>
    </source>
</evidence>
<gene>
    <name evidence="6" type="primary">LOC115738931</name>
</gene>
<dbReference type="RefSeq" id="XP_048129079.1">
    <property type="nucleotide sequence ID" value="XM_048273122.1"/>
</dbReference>